<dbReference type="EMBL" id="SOML01000007">
    <property type="protein sequence ID" value="TFD95603.1"/>
    <property type="molecule type" value="Genomic_DNA"/>
</dbReference>
<dbReference type="RefSeq" id="WP_035332149.1">
    <property type="nucleotide sequence ID" value="NZ_JAWZLG010000027.1"/>
</dbReference>
<gene>
    <name evidence="1" type="ORF">E2605_12235</name>
</gene>
<sequence length="73" mass="8931">MKKIICKILGHKIDKIYNDSRCSICKWCGSHEYYDYWTNKDILGFIVFPLWILKLRVDRKIYNWKCKRNGLPF</sequence>
<evidence type="ECO:0000313" key="1">
    <source>
        <dbReference type="EMBL" id="TFD95603.1"/>
    </source>
</evidence>
<name>A0A4Y8KYS1_9BACT</name>
<proteinExistence type="predicted"/>
<evidence type="ECO:0000313" key="2">
    <source>
        <dbReference type="Proteomes" id="UP000297861"/>
    </source>
</evidence>
<comment type="caution">
    <text evidence="1">The sequence shown here is derived from an EMBL/GenBank/DDBJ whole genome shotgun (WGS) entry which is preliminary data.</text>
</comment>
<keyword evidence="2" id="KW-1185">Reference proteome</keyword>
<reference evidence="1 2" key="1">
    <citation type="submission" date="2019-03" db="EMBL/GenBank/DDBJ databases">
        <title>San Antonio Military Medical Center submission to MRSN (WRAIR), pending publication.</title>
        <authorList>
            <person name="Blyth D.M."/>
            <person name="Mccarthy S.L."/>
            <person name="Schall S.E."/>
            <person name="Stam J.A."/>
            <person name="Ong A.C."/>
            <person name="Mcgann P.T."/>
        </authorList>
    </citation>
    <scope>NUCLEOTIDE SEQUENCE [LARGE SCALE GENOMIC DNA]</scope>
    <source>
        <strain evidence="1 2">MRSN571793</strain>
    </source>
</reference>
<accession>A0A4Y8KYS1</accession>
<organism evidence="1 2">
    <name type="scientific">Dysgonomonas capnocytophagoides</name>
    <dbReference type="NCBI Taxonomy" id="45254"/>
    <lineage>
        <taxon>Bacteria</taxon>
        <taxon>Pseudomonadati</taxon>
        <taxon>Bacteroidota</taxon>
        <taxon>Bacteroidia</taxon>
        <taxon>Bacteroidales</taxon>
        <taxon>Dysgonomonadaceae</taxon>
        <taxon>Dysgonomonas</taxon>
    </lineage>
</organism>
<protein>
    <submittedName>
        <fullName evidence="1">Uncharacterized protein</fullName>
    </submittedName>
</protein>
<dbReference type="AlphaFoldDB" id="A0A4Y8KYS1"/>
<dbReference type="Proteomes" id="UP000297861">
    <property type="component" value="Unassembled WGS sequence"/>
</dbReference>